<proteinExistence type="inferred from homology"/>
<comment type="caution">
    <text evidence="6">The sequence shown here is derived from an EMBL/GenBank/DDBJ whole genome shotgun (WGS) entry which is preliminary data.</text>
</comment>
<dbReference type="PANTHER" id="PTHR48081">
    <property type="entry name" value="AB HYDROLASE SUPERFAMILY PROTEIN C4A8.06C"/>
    <property type="match status" value="1"/>
</dbReference>
<sequence>MPVSTFTAAWHIAPTAISTFFSHSKRRLRNNHDPEEARDDIFFEEAFEIVKSFIQFGTLNTVESLQKFTNTHVPSPYWAAVVPVSIPLSTCNAAADTLIDWFGPDELSAVVGGEKWWQIRGLEGIDAEWITQKHYLNDVKLDRKISDDDEATIVKMECLERVMLYVHGGGYFWGSINTHRYQLIRYSRKFEGRVFAVNYRKAPQYPWPCPLQDVIAAYLYLIRPPPGAVHKPVPPSKIVLAGDSAGGGLCISALSVFRDMNIPLPAGAVLISPWVDLTHSFPSVMKNTHSDIIPVHGFMAKPSTLWPIDLVGEDRVRATQNAPPPEPGHADQLRPTKARMDGESEDGPNAAGSPNTKKADADDDDIDLWEPRPPKVQMSDSDDVPLELHSQIQLYATNEQLTHPLVSPVLQGSLGNLPPLYIIAGDGEVLRDEIVYLAHRAAHPQKYPTRKGALRDAHRQQENAKLFTEPTKVHLQVYDDMCHVLTVFTFTESAKHAYRQIGSFVKHVTNPSHPEDCPFPQPQVSAVDEKKPTAEQPRMIRQRVDIKGKLREMEPVDEMEVLRISPGQIGIIKEKPTLRWFEGQSEWDKKYRRNAAKAQKKRESNSEKARKIIAHAREQGLVHASDGVGSQAEVETPDSASLHETGGVIEKERRWGPLDLEDESPPPSAIAKRTDTASSFYLLIPKTLLMGEQIEALALLKKHIYHTAPATHRTIPKLKLSDAVKAAFDPNDDPSKPPKQSAAEAQVHTSMGLHGMRIWDVLLGYFTRKSTEKASNGKKAIKRAVSK</sequence>
<evidence type="ECO:0000313" key="7">
    <source>
        <dbReference type="Proteomes" id="UP000613580"/>
    </source>
</evidence>
<protein>
    <submittedName>
        <fullName evidence="6">AB hydrolase superfamily protein C4A8.06c</fullName>
    </submittedName>
</protein>
<dbReference type="OrthoDB" id="1662883at2759"/>
<evidence type="ECO:0000256" key="2">
    <source>
        <dbReference type="ARBA" id="ARBA00022801"/>
    </source>
</evidence>
<dbReference type="Pfam" id="PF07859">
    <property type="entry name" value="Abhydrolase_3"/>
    <property type="match status" value="1"/>
</dbReference>
<gene>
    <name evidence="6" type="ORF">HMN09_01216800</name>
</gene>
<evidence type="ECO:0000259" key="5">
    <source>
        <dbReference type="Pfam" id="PF07859"/>
    </source>
</evidence>
<evidence type="ECO:0000256" key="4">
    <source>
        <dbReference type="SAM" id="MobiDB-lite"/>
    </source>
</evidence>
<accession>A0A8H6S5B3</accession>
<dbReference type="InterPro" id="IPR013094">
    <property type="entry name" value="AB_hydrolase_3"/>
</dbReference>
<feature type="active site" evidence="3">
    <location>
        <position position="244"/>
    </location>
</feature>
<feature type="compositionally biased region" description="Basic and acidic residues" evidence="4">
    <location>
        <begin position="328"/>
        <end position="342"/>
    </location>
</feature>
<dbReference type="Proteomes" id="UP000613580">
    <property type="component" value="Unassembled WGS sequence"/>
</dbReference>
<dbReference type="AlphaFoldDB" id="A0A8H6S5B3"/>
<dbReference type="InterPro" id="IPR050300">
    <property type="entry name" value="GDXG_lipolytic_enzyme"/>
</dbReference>
<dbReference type="EMBL" id="JACAZE010000022">
    <property type="protein sequence ID" value="KAF7292331.1"/>
    <property type="molecule type" value="Genomic_DNA"/>
</dbReference>
<dbReference type="PANTHER" id="PTHR48081:SF5">
    <property type="entry name" value="ALPHA_BETA HYDROLASE FOLD-3 DOMAIN-CONTAINING PROTEIN"/>
    <property type="match status" value="1"/>
</dbReference>
<dbReference type="GO" id="GO:0016787">
    <property type="term" value="F:hydrolase activity"/>
    <property type="evidence" value="ECO:0007669"/>
    <property type="project" value="UniProtKB-KW"/>
</dbReference>
<dbReference type="SUPFAM" id="SSF53474">
    <property type="entry name" value="alpha/beta-Hydrolases"/>
    <property type="match status" value="1"/>
</dbReference>
<evidence type="ECO:0000313" key="6">
    <source>
        <dbReference type="EMBL" id="KAF7292331.1"/>
    </source>
</evidence>
<dbReference type="PROSITE" id="PS01174">
    <property type="entry name" value="LIPASE_GDXG_SER"/>
    <property type="match status" value="1"/>
</dbReference>
<comment type="similarity">
    <text evidence="1">Belongs to the 'GDXG' lipolytic enzyme family.</text>
</comment>
<feature type="region of interest" description="Disordered" evidence="4">
    <location>
        <begin position="624"/>
        <end position="643"/>
    </location>
</feature>
<dbReference type="InterPro" id="IPR033140">
    <property type="entry name" value="Lipase_GDXG_put_SER_AS"/>
</dbReference>
<dbReference type="InterPro" id="IPR029058">
    <property type="entry name" value="AB_hydrolase_fold"/>
</dbReference>
<keyword evidence="2 6" id="KW-0378">Hydrolase</keyword>
<feature type="domain" description="Alpha/beta hydrolase fold-3" evidence="5">
    <location>
        <begin position="163"/>
        <end position="289"/>
    </location>
</feature>
<reference evidence="6" key="1">
    <citation type="submission" date="2020-05" db="EMBL/GenBank/DDBJ databases">
        <title>Mycena genomes resolve the evolution of fungal bioluminescence.</title>
        <authorList>
            <person name="Tsai I.J."/>
        </authorList>
    </citation>
    <scope>NUCLEOTIDE SEQUENCE</scope>
    <source>
        <strain evidence="6">110903Hualien_Pintung</strain>
    </source>
</reference>
<evidence type="ECO:0000256" key="3">
    <source>
        <dbReference type="PROSITE-ProRule" id="PRU10038"/>
    </source>
</evidence>
<dbReference type="PROSITE" id="PS01173">
    <property type="entry name" value="LIPASE_GDXG_HIS"/>
    <property type="match status" value="1"/>
</dbReference>
<feature type="region of interest" description="Disordered" evidence="4">
    <location>
        <begin position="318"/>
        <end position="382"/>
    </location>
</feature>
<dbReference type="InterPro" id="IPR002168">
    <property type="entry name" value="Lipase_GDXG_HIS_AS"/>
</dbReference>
<organism evidence="6 7">
    <name type="scientific">Mycena chlorophos</name>
    <name type="common">Agaric fungus</name>
    <name type="synonym">Agaricus chlorophos</name>
    <dbReference type="NCBI Taxonomy" id="658473"/>
    <lineage>
        <taxon>Eukaryota</taxon>
        <taxon>Fungi</taxon>
        <taxon>Dikarya</taxon>
        <taxon>Basidiomycota</taxon>
        <taxon>Agaricomycotina</taxon>
        <taxon>Agaricomycetes</taxon>
        <taxon>Agaricomycetidae</taxon>
        <taxon>Agaricales</taxon>
        <taxon>Marasmiineae</taxon>
        <taxon>Mycenaceae</taxon>
        <taxon>Mycena</taxon>
    </lineage>
</organism>
<dbReference type="Gene3D" id="3.40.50.1820">
    <property type="entry name" value="alpha/beta hydrolase"/>
    <property type="match status" value="2"/>
</dbReference>
<evidence type="ECO:0000256" key="1">
    <source>
        <dbReference type="ARBA" id="ARBA00010515"/>
    </source>
</evidence>
<name>A0A8H6S5B3_MYCCL</name>
<keyword evidence="7" id="KW-1185">Reference proteome</keyword>